<keyword evidence="6" id="KW-0744">Spermatogenesis</keyword>
<dbReference type="GO" id="GO:0007283">
    <property type="term" value="P:spermatogenesis"/>
    <property type="evidence" value="ECO:0007669"/>
    <property type="project" value="UniProtKB-KW"/>
</dbReference>
<comment type="similarity">
    <text evidence="12">Belongs to the IFT81 family.</text>
</comment>
<comment type="subcellular location">
    <subcellularLocation>
        <location evidence="1">Cytoplasm</location>
        <location evidence="1">Cytoskeleton</location>
        <location evidence="1">Cilium basal body</location>
    </subcellularLocation>
</comment>
<evidence type="ECO:0000256" key="6">
    <source>
        <dbReference type="ARBA" id="ARBA00022871"/>
    </source>
</evidence>
<evidence type="ECO:0000256" key="2">
    <source>
        <dbReference type="ARBA" id="ARBA00022490"/>
    </source>
</evidence>
<dbReference type="GO" id="GO:0030992">
    <property type="term" value="C:intraciliary transport particle B"/>
    <property type="evidence" value="ECO:0007669"/>
    <property type="project" value="InterPro"/>
</dbReference>
<dbReference type="Proteomes" id="UP000887581">
    <property type="component" value="Unplaced"/>
</dbReference>
<evidence type="ECO:0000256" key="14">
    <source>
        <dbReference type="ARBA" id="ARBA00073058"/>
    </source>
</evidence>
<evidence type="ECO:0000256" key="10">
    <source>
        <dbReference type="ARBA" id="ARBA00023212"/>
    </source>
</evidence>
<evidence type="ECO:0000256" key="4">
    <source>
        <dbReference type="ARBA" id="ARBA00022782"/>
    </source>
</evidence>
<keyword evidence="9" id="KW-0969">Cilium</keyword>
<evidence type="ECO:0000256" key="5">
    <source>
        <dbReference type="ARBA" id="ARBA00022794"/>
    </source>
</evidence>
<keyword evidence="7" id="KW-0007">Acetylation</keyword>
<evidence type="ECO:0000313" key="19">
    <source>
        <dbReference type="WBParaSite" id="sdigi.contig256.g6751.t1"/>
    </source>
</evidence>
<feature type="coiled-coil region" evidence="16">
    <location>
        <begin position="511"/>
        <end position="620"/>
    </location>
</feature>
<feature type="domain" description="IFT81 calponin homology" evidence="17">
    <location>
        <begin position="4"/>
        <end position="126"/>
    </location>
</feature>
<keyword evidence="18" id="KW-1185">Reference proteome</keyword>
<evidence type="ECO:0000256" key="12">
    <source>
        <dbReference type="ARBA" id="ARBA00043983"/>
    </source>
</evidence>
<dbReference type="PANTHER" id="PTHR15614">
    <property type="entry name" value="INTRAFLAGELLAR TRANSPORT PROTEIN 81 HOMOLOG"/>
    <property type="match status" value="1"/>
</dbReference>
<name>A0A915PU49_9BILA</name>
<dbReference type="GO" id="GO:0036064">
    <property type="term" value="C:ciliary basal body"/>
    <property type="evidence" value="ECO:0007669"/>
    <property type="project" value="TreeGrafter"/>
</dbReference>
<accession>A0A915PU49</accession>
<evidence type="ECO:0000256" key="7">
    <source>
        <dbReference type="ARBA" id="ARBA00022990"/>
    </source>
</evidence>
<dbReference type="PANTHER" id="PTHR15614:SF2">
    <property type="entry name" value="INTRAFLAGELLAR TRANSPORT PROTEIN 81 HOMOLOG"/>
    <property type="match status" value="1"/>
</dbReference>
<sequence length="660" mass="76830">MGSELRTIVDGLNGEPFKMNLNLISFDMIYNEQLLQILSDVLFWIEDLDTIDIREEGPDETALRIFNSLRILKYPPPTDIEKLQRWRRGIVEGEKVVIYPILEWIFKNVILLKERAYLAKYLTKIDVPGAFQDPEVMEMSNQISALMEEFKASLIFSTLSHETYKYGWMKKDVHSQVVEARKDSLVMEDIRTDLNTMKVEKEQLSKRIDKIERKLRGITNIEHFLRVAEKCRLENERLEKVGHLKLEQRNLMLFSDQKIQRLNASLKELKAAGENVDPTERMKTLKEEMETNYYMVNEKLPKEIETKMTIIANLSKVVDVSVIDKNDIDELQQKIEKMNQEIMNLVNERDRKDEITDKLSIYRHQASAVQRKKEKLVEMLQEARSELQTITNKVEEKRSDLREKSGTDLVITATQFKNYVNKLRSKTSNYKRKHAELGDLKSEHVVLMHTADILTNQWNTMKQKIEAGGGGIIEGHAKRSGTSEPKIVDIRKLRDLINKSNQQLHLRRTAMKALRQSNAELNNRLTDVMERLNLKKENYESAEANLESVFAQLQQNVSDMENELLTKNRKMIRAGIELKVLRAILEKLRQERSMGGLKMFSQIEKEISCANKKVEALQHLNHGSEFSLKEAATQMAMWRSLVKIFQLKLQIAEAVNNDRT</sequence>
<evidence type="ECO:0000256" key="11">
    <source>
        <dbReference type="ARBA" id="ARBA00023273"/>
    </source>
</evidence>
<dbReference type="FunFam" id="1.10.418.70:FF:000001">
    <property type="entry name" value="Intraflagellar transport protein 81 homolog"/>
    <property type="match status" value="1"/>
</dbReference>
<evidence type="ECO:0000256" key="8">
    <source>
        <dbReference type="ARBA" id="ARBA00023054"/>
    </source>
</evidence>
<dbReference type="Pfam" id="PF18383">
    <property type="entry name" value="IFT81_CH"/>
    <property type="match status" value="1"/>
</dbReference>
<comment type="function">
    <text evidence="13">Component of the intraflagellar transport (IFT) complex B: together with IFT74, forms a tubulin-binding module that specifically mediates transport of tubulin within the cilium. Binds tubulin via its CH (calponin-homology)-like region. Required for ciliogenesis. Required for proper regulation of SHH signaling. Plays an important role during spermatogenesis by modulating the assembly and elongation of the sperm flagella.</text>
</comment>
<keyword evidence="3" id="KW-0597">Phosphoprotein</keyword>
<evidence type="ECO:0000259" key="17">
    <source>
        <dbReference type="Pfam" id="PF18383"/>
    </source>
</evidence>
<evidence type="ECO:0000256" key="16">
    <source>
        <dbReference type="SAM" id="Coils"/>
    </source>
</evidence>
<reference evidence="19" key="1">
    <citation type="submission" date="2022-11" db="UniProtKB">
        <authorList>
            <consortium name="WormBaseParasite"/>
        </authorList>
    </citation>
    <scope>IDENTIFICATION</scope>
</reference>
<dbReference type="GO" id="GO:0015631">
    <property type="term" value="F:tubulin binding"/>
    <property type="evidence" value="ECO:0007669"/>
    <property type="project" value="InterPro"/>
</dbReference>
<dbReference type="AlphaFoldDB" id="A0A915PU49"/>
<dbReference type="GO" id="GO:0060271">
    <property type="term" value="P:cilium assembly"/>
    <property type="evidence" value="ECO:0007669"/>
    <property type="project" value="InterPro"/>
</dbReference>
<dbReference type="InterPro" id="IPR041146">
    <property type="entry name" value="IFT81_CH"/>
</dbReference>
<dbReference type="WBParaSite" id="sdigi.contig256.g6751.t1">
    <property type="protein sequence ID" value="sdigi.contig256.g6751.t1"/>
    <property type="gene ID" value="sdigi.contig256.g6751"/>
</dbReference>
<keyword evidence="4" id="KW-0221">Differentiation</keyword>
<keyword evidence="8 16" id="KW-0175">Coiled coil</keyword>
<protein>
    <recommendedName>
        <fullName evidence="14">Intraflagellar transport protein 81 homolog</fullName>
    </recommendedName>
    <alternativeName>
        <fullName evidence="15">Carnitine deficiency-associated protein expressed in ventricle 1</fullName>
    </alternativeName>
</protein>
<keyword evidence="2" id="KW-0963">Cytoplasm</keyword>
<feature type="coiled-coil region" evidence="16">
    <location>
        <begin position="187"/>
        <end position="221"/>
    </location>
</feature>
<evidence type="ECO:0000256" key="13">
    <source>
        <dbReference type="ARBA" id="ARBA00055755"/>
    </source>
</evidence>
<dbReference type="InterPro" id="IPR029600">
    <property type="entry name" value="IFT81"/>
</dbReference>
<keyword evidence="5" id="KW-0970">Cilium biogenesis/degradation</keyword>
<evidence type="ECO:0000256" key="15">
    <source>
        <dbReference type="ARBA" id="ARBA00079903"/>
    </source>
</evidence>
<evidence type="ECO:0000313" key="18">
    <source>
        <dbReference type="Proteomes" id="UP000887581"/>
    </source>
</evidence>
<organism evidence="18 19">
    <name type="scientific">Setaria digitata</name>
    <dbReference type="NCBI Taxonomy" id="48799"/>
    <lineage>
        <taxon>Eukaryota</taxon>
        <taxon>Metazoa</taxon>
        <taxon>Ecdysozoa</taxon>
        <taxon>Nematoda</taxon>
        <taxon>Chromadorea</taxon>
        <taxon>Rhabditida</taxon>
        <taxon>Spirurina</taxon>
        <taxon>Spiruromorpha</taxon>
        <taxon>Filarioidea</taxon>
        <taxon>Setariidae</taxon>
        <taxon>Setaria</taxon>
    </lineage>
</organism>
<evidence type="ECO:0000256" key="3">
    <source>
        <dbReference type="ARBA" id="ARBA00022553"/>
    </source>
</evidence>
<keyword evidence="11" id="KW-0966">Cell projection</keyword>
<evidence type="ECO:0000256" key="9">
    <source>
        <dbReference type="ARBA" id="ARBA00023069"/>
    </source>
</evidence>
<dbReference type="InterPro" id="IPR043016">
    <property type="entry name" value="IFT81_N_sf"/>
</dbReference>
<feature type="coiled-coil region" evidence="16">
    <location>
        <begin position="321"/>
        <end position="400"/>
    </location>
</feature>
<keyword evidence="10" id="KW-0206">Cytoskeleton</keyword>
<dbReference type="GO" id="GO:0030154">
    <property type="term" value="P:cell differentiation"/>
    <property type="evidence" value="ECO:0007669"/>
    <property type="project" value="UniProtKB-KW"/>
</dbReference>
<dbReference type="Gene3D" id="1.10.418.70">
    <property type="entry name" value="Intraflagellar transport protein 81, N-terminal domain"/>
    <property type="match status" value="1"/>
</dbReference>
<proteinExistence type="inferred from homology"/>
<dbReference type="GO" id="GO:0042073">
    <property type="term" value="P:intraciliary transport"/>
    <property type="evidence" value="ECO:0007669"/>
    <property type="project" value="InterPro"/>
</dbReference>
<evidence type="ECO:0000256" key="1">
    <source>
        <dbReference type="ARBA" id="ARBA00004120"/>
    </source>
</evidence>